<dbReference type="NCBIfam" id="TIGR00027">
    <property type="entry name" value="mthyl_TIGR00027"/>
    <property type="match status" value="1"/>
</dbReference>
<evidence type="ECO:0000313" key="5">
    <source>
        <dbReference type="EMBL" id="MCX2977103.1"/>
    </source>
</evidence>
<keyword evidence="6" id="KW-1185">Reference proteome</keyword>
<dbReference type="SUPFAM" id="SSF53335">
    <property type="entry name" value="S-adenosyl-L-methionine-dependent methyltransferases"/>
    <property type="match status" value="1"/>
</dbReference>
<keyword evidence="3 5" id="KW-0808">Transferase</keyword>
<dbReference type="Proteomes" id="UP001143304">
    <property type="component" value="Unassembled WGS sequence"/>
</dbReference>
<dbReference type="EC" id="2.1.1.-" evidence="4"/>
<evidence type="ECO:0000256" key="2">
    <source>
        <dbReference type="ARBA" id="ARBA00022603"/>
    </source>
</evidence>
<accession>A0ABT3T4C5</accession>
<reference evidence="5" key="1">
    <citation type="submission" date="2019-02" db="EMBL/GenBank/DDBJ databases">
        <authorList>
            <person name="Li S.-H."/>
        </authorList>
    </citation>
    <scope>NUCLEOTIDE SEQUENCE</scope>
    <source>
        <strain evidence="5">IMCC11814</strain>
    </source>
</reference>
<dbReference type="GO" id="GO:0008168">
    <property type="term" value="F:methyltransferase activity"/>
    <property type="evidence" value="ECO:0007669"/>
    <property type="project" value="UniProtKB-KW"/>
</dbReference>
<gene>
    <name evidence="5" type="ORF">EYC82_07015</name>
</gene>
<evidence type="ECO:0000256" key="4">
    <source>
        <dbReference type="RuleBase" id="RU362030"/>
    </source>
</evidence>
<comment type="similarity">
    <text evidence="1 4">Belongs to the UPF0677 family.</text>
</comment>
<keyword evidence="2 4" id="KW-0489">Methyltransferase</keyword>
<dbReference type="Gene3D" id="3.40.50.150">
    <property type="entry name" value="Vaccinia Virus protein VP39"/>
    <property type="match status" value="1"/>
</dbReference>
<organism evidence="5 6">
    <name type="scientific">Candidatus Marimicrobium litorale</name>
    <dbReference type="NCBI Taxonomy" id="2518991"/>
    <lineage>
        <taxon>Bacteria</taxon>
        <taxon>Pseudomonadati</taxon>
        <taxon>Pseudomonadota</taxon>
        <taxon>Gammaproteobacteria</taxon>
        <taxon>Cellvibrionales</taxon>
        <taxon>Halieaceae</taxon>
        <taxon>Marimicrobium</taxon>
    </lineage>
</organism>
<dbReference type="EMBL" id="SHNO01000001">
    <property type="protein sequence ID" value="MCX2977103.1"/>
    <property type="molecule type" value="Genomic_DNA"/>
</dbReference>
<protein>
    <recommendedName>
        <fullName evidence="4">S-adenosyl-L-methionine-dependent methyltransferase</fullName>
        <ecNumber evidence="4">2.1.1.-</ecNumber>
    </recommendedName>
</protein>
<dbReference type="InterPro" id="IPR007213">
    <property type="entry name" value="Ppm1/Ppm2/Tcmp"/>
</dbReference>
<evidence type="ECO:0000256" key="1">
    <source>
        <dbReference type="ARBA" id="ARBA00008138"/>
    </source>
</evidence>
<dbReference type="Pfam" id="PF04072">
    <property type="entry name" value="LCM"/>
    <property type="match status" value="1"/>
</dbReference>
<dbReference type="PANTHER" id="PTHR43619:SF2">
    <property type="entry name" value="S-ADENOSYL-L-METHIONINE-DEPENDENT METHYLTRANSFERASES SUPERFAMILY PROTEIN"/>
    <property type="match status" value="1"/>
</dbReference>
<dbReference type="InterPro" id="IPR011610">
    <property type="entry name" value="SAM_mthyl_Trfase_ML2640-like"/>
</dbReference>
<proteinExistence type="inferred from homology"/>
<comment type="caution">
    <text evidence="5">The sequence shown here is derived from an EMBL/GenBank/DDBJ whole genome shotgun (WGS) entry which is preliminary data.</text>
</comment>
<dbReference type="PANTHER" id="PTHR43619">
    <property type="entry name" value="S-ADENOSYL-L-METHIONINE-DEPENDENT METHYLTRANSFERASE YKTD-RELATED"/>
    <property type="match status" value="1"/>
</dbReference>
<sequence>MAKTGSKRMPGTAEGAALARALHTRDSDAPVLFDDWAIHLLAVEDREKVLQGEPTETMAAMGDFDTSPIFAVNVGCLRYAEDEIDQCLASGSAQYLVLGAGLDTFALRRNDLQGKVAVYEVDHPDVQALKIERIRAAGRVPATMPVFVAVDFETTGLNDALGEVGFDKTALSVATWLNTTHYLSVEAIDVTLSDLATVLAPGSRLILNYAPDVALSEDQIEFVTRLLSLTDAAGEPLVSRFTPQAFEQLLQSRGFNVIEHADEAELTQRYFKDRNDGLYPGLPLRIIIAERSRDA</sequence>
<name>A0ABT3T4C5_9GAMM</name>
<comment type="function">
    <text evidence="4">Exhibits S-adenosyl-L-methionine-dependent methyltransferase activity.</text>
</comment>
<evidence type="ECO:0000256" key="3">
    <source>
        <dbReference type="ARBA" id="ARBA00022679"/>
    </source>
</evidence>
<keyword evidence="4" id="KW-0949">S-adenosyl-L-methionine</keyword>
<dbReference type="RefSeq" id="WP_279248832.1">
    <property type="nucleotide sequence ID" value="NZ_SHNO01000001.1"/>
</dbReference>
<evidence type="ECO:0000313" key="6">
    <source>
        <dbReference type="Proteomes" id="UP001143304"/>
    </source>
</evidence>
<dbReference type="GO" id="GO:0032259">
    <property type="term" value="P:methylation"/>
    <property type="evidence" value="ECO:0007669"/>
    <property type="project" value="UniProtKB-KW"/>
</dbReference>
<dbReference type="InterPro" id="IPR029063">
    <property type="entry name" value="SAM-dependent_MTases_sf"/>
</dbReference>